<dbReference type="AlphaFoldDB" id="A0A2G8SGB8"/>
<gene>
    <name evidence="2" type="ORF">GSI_04937</name>
</gene>
<feature type="compositionally biased region" description="Basic and acidic residues" evidence="1">
    <location>
        <begin position="32"/>
        <end position="50"/>
    </location>
</feature>
<protein>
    <submittedName>
        <fullName evidence="2">Uncharacterized protein</fullName>
    </submittedName>
</protein>
<accession>A0A2G8SGB8</accession>
<name>A0A2G8SGB8_9APHY</name>
<dbReference type="EMBL" id="AYKW01000009">
    <property type="protein sequence ID" value="PIL32820.1"/>
    <property type="molecule type" value="Genomic_DNA"/>
</dbReference>
<sequence length="61" mass="6940">MPQKPGAADTNTVFDRHRGVVFHKSFRTTRRSAMEAHRTRKGELERECHDPAIAASRHARG</sequence>
<evidence type="ECO:0000313" key="2">
    <source>
        <dbReference type="EMBL" id="PIL32820.1"/>
    </source>
</evidence>
<keyword evidence="3" id="KW-1185">Reference proteome</keyword>
<comment type="caution">
    <text evidence="2">The sequence shown here is derived from an EMBL/GenBank/DDBJ whole genome shotgun (WGS) entry which is preliminary data.</text>
</comment>
<dbReference type="Proteomes" id="UP000230002">
    <property type="component" value="Unassembled WGS sequence"/>
</dbReference>
<reference evidence="2 3" key="1">
    <citation type="journal article" date="2015" name="Sci. Rep.">
        <title>Chromosome-level genome map provides insights into diverse defense mechanisms in the medicinal fungus Ganoderma sinense.</title>
        <authorList>
            <person name="Zhu Y."/>
            <person name="Xu J."/>
            <person name="Sun C."/>
            <person name="Zhou S."/>
            <person name="Xu H."/>
            <person name="Nelson D.R."/>
            <person name="Qian J."/>
            <person name="Song J."/>
            <person name="Luo H."/>
            <person name="Xiang L."/>
            <person name="Li Y."/>
            <person name="Xu Z."/>
            <person name="Ji A."/>
            <person name="Wang L."/>
            <person name="Lu S."/>
            <person name="Hayward A."/>
            <person name="Sun W."/>
            <person name="Li X."/>
            <person name="Schwartz D.C."/>
            <person name="Wang Y."/>
            <person name="Chen S."/>
        </authorList>
    </citation>
    <scope>NUCLEOTIDE SEQUENCE [LARGE SCALE GENOMIC DNA]</scope>
    <source>
        <strain evidence="2 3">ZZ0214-1</strain>
    </source>
</reference>
<evidence type="ECO:0000313" key="3">
    <source>
        <dbReference type="Proteomes" id="UP000230002"/>
    </source>
</evidence>
<organism evidence="2 3">
    <name type="scientific">Ganoderma sinense ZZ0214-1</name>
    <dbReference type="NCBI Taxonomy" id="1077348"/>
    <lineage>
        <taxon>Eukaryota</taxon>
        <taxon>Fungi</taxon>
        <taxon>Dikarya</taxon>
        <taxon>Basidiomycota</taxon>
        <taxon>Agaricomycotina</taxon>
        <taxon>Agaricomycetes</taxon>
        <taxon>Polyporales</taxon>
        <taxon>Polyporaceae</taxon>
        <taxon>Ganoderma</taxon>
    </lineage>
</organism>
<proteinExistence type="predicted"/>
<feature type="region of interest" description="Disordered" evidence="1">
    <location>
        <begin position="30"/>
        <end position="61"/>
    </location>
</feature>
<evidence type="ECO:0000256" key="1">
    <source>
        <dbReference type="SAM" id="MobiDB-lite"/>
    </source>
</evidence>